<dbReference type="SUPFAM" id="SSF55315">
    <property type="entry name" value="L30e-like"/>
    <property type="match status" value="1"/>
</dbReference>
<dbReference type="AlphaFoldDB" id="A0A101FGY6"/>
<dbReference type="EMBL" id="LGFO01000039">
    <property type="protein sequence ID" value="KUK36807.1"/>
    <property type="molecule type" value="Genomic_DNA"/>
</dbReference>
<evidence type="ECO:0000313" key="2">
    <source>
        <dbReference type="EMBL" id="KUK36807.1"/>
    </source>
</evidence>
<dbReference type="Gene3D" id="3.30.1330.30">
    <property type="match status" value="1"/>
</dbReference>
<evidence type="ECO:0000259" key="1">
    <source>
        <dbReference type="Pfam" id="PF01248"/>
    </source>
</evidence>
<sequence>MTSLYSLLGFAKRAGKLLSGITNCLLAVRKGKAHLVLIAVDAGVSKRKVIGACSSLKVPWLEFGSKETFWKHLGSPSCYWAILSRELAKSFLEKYQQSYKNNERG</sequence>
<dbReference type="Proteomes" id="UP000053326">
    <property type="component" value="Unassembled WGS sequence"/>
</dbReference>
<feature type="domain" description="Ribosomal protein eL8/eL30/eS12/Gadd45" evidence="1">
    <location>
        <begin position="3"/>
        <end position="69"/>
    </location>
</feature>
<protein>
    <recommendedName>
        <fullName evidence="1">Ribosomal protein eL8/eL30/eS12/Gadd45 domain-containing protein</fullName>
    </recommendedName>
</protein>
<proteinExistence type="predicted"/>
<gene>
    <name evidence="2" type="ORF">XD66_0486</name>
</gene>
<name>A0A101FGY6_9THEO</name>
<organism evidence="2 3">
    <name type="scientific">Thermacetogenium phaeum</name>
    <dbReference type="NCBI Taxonomy" id="85874"/>
    <lineage>
        <taxon>Bacteria</taxon>
        <taxon>Bacillati</taxon>
        <taxon>Bacillota</taxon>
        <taxon>Clostridia</taxon>
        <taxon>Thermoanaerobacterales</taxon>
        <taxon>Thermoanaerobacteraceae</taxon>
        <taxon>Thermacetogenium</taxon>
    </lineage>
</organism>
<comment type="caution">
    <text evidence="2">The sequence shown here is derived from an EMBL/GenBank/DDBJ whole genome shotgun (WGS) entry which is preliminary data.</text>
</comment>
<dbReference type="InterPro" id="IPR004038">
    <property type="entry name" value="Ribosomal_eL8/eL30/eS12/Gad45"/>
</dbReference>
<accession>A0A101FGY6</accession>
<reference evidence="3" key="1">
    <citation type="journal article" date="2015" name="MBio">
        <title>Genome-Resolved Metagenomic Analysis Reveals Roles for Candidate Phyla and Other Microbial Community Members in Biogeochemical Transformations in Oil Reservoirs.</title>
        <authorList>
            <person name="Hu P."/>
            <person name="Tom L."/>
            <person name="Singh A."/>
            <person name="Thomas B.C."/>
            <person name="Baker B.J."/>
            <person name="Piceno Y.M."/>
            <person name="Andersen G.L."/>
            <person name="Banfield J.F."/>
        </authorList>
    </citation>
    <scope>NUCLEOTIDE SEQUENCE [LARGE SCALE GENOMIC DNA]</scope>
</reference>
<dbReference type="InterPro" id="IPR029064">
    <property type="entry name" value="Ribosomal_eL30-like_sf"/>
</dbReference>
<dbReference type="Pfam" id="PF01248">
    <property type="entry name" value="Ribosomal_L7Ae"/>
    <property type="match status" value="1"/>
</dbReference>
<evidence type="ECO:0000313" key="3">
    <source>
        <dbReference type="Proteomes" id="UP000053326"/>
    </source>
</evidence>